<evidence type="ECO:0000259" key="1">
    <source>
        <dbReference type="Pfam" id="PF13271"/>
    </source>
</evidence>
<name>A0ABV4CYW1_9BACT</name>
<dbReference type="InterPro" id="IPR025139">
    <property type="entry name" value="DUF4062"/>
</dbReference>
<protein>
    <submittedName>
        <fullName evidence="2">DUF4062 domain-containing protein</fullName>
    </submittedName>
</protein>
<proteinExistence type="predicted"/>
<dbReference type="SUPFAM" id="SSF52540">
    <property type="entry name" value="P-loop containing nucleoside triphosphate hydrolases"/>
    <property type="match status" value="1"/>
</dbReference>
<sequence>MFRHPYIRFFISSTFSDMEIERNIILGIMERLRKEYIAHGWTIEAVDLRWGIGREDAEENMTMRICLDELRRCQKLSPKPNFIVLLGERYGWIPLPETMAADKMRALYENVDIAGKSLLRTCYKYDGNKLPDGEFILRRRHKNISVEDYAEMFERPLQELFHKFYPQQSATAQEIAAGIFDTENAGDHVVAYFRSLTDVSDCDKTKFYDGDSGAIERCVRLKDRIRSFVSEENILTCSDLKYNEYKSEKYALYFEQQMERRIRRVVEQAVRDNTLSVDEFEQGLRWEFAESESRSFVGREREFADILSRVYQQTDQYALVVRGGVGAGKTALMARLATECRKIPDFRVVLRFVGITERNNRFDYIITSILNELRSYYTEEALERTPEPYDMEFVKSKIKSGSGKIFELADECVRPGRYVIILDGVERIDYEGISSGTLDWLASESRSLINPYSSEGIVDEASRCYHNLRIIASCRNDERFTKGLTKNDFYDIGNPGEDSGDYISSFLSQAGRRMTDEQWMQLNNRLSGYSGSIQFLRFLSGALASVDSRSSLTELPYSRLDAVGYIFNMLVVPERHGERFSRIALAVIATSRIGVDATTINRILALDEVLVAELKSESFHEFLMTEEYGIPSIHWSRYYNELESIILTVRKDYKGELIRFVNDELREYVHDNWLTAQDISHALYLQYCYYRKTWREGHVSAVSDLIYCLGTVADINDASVAPEIISLLRDSEFVRLKIRLCGIESLLEDVDIAIKYALSSDMKNEVRRLFQMKAIFSKLPYDLTEDMYITRCLNLWKGTILGEAVENKGLEKLYLRDELRELNEERSLLFVEPNRVHATDDFIYYEKSYKLSDYDNKRALLEYDYRNGTWNSVLECEMPCAIRLKPTADILVVSNLEGVEIYKLSSREFYGKIAFGGLIDSQEVYNVIMDISDDGNYVAYCNPSESGRIYIVNLSTGNIIYITGTDNRIKSVEEYPFRFSHESNVAWVIGDNGKLMYFDLHEQRLHVFEFQCTGILDASDDFAVIANWPPIDRLKKKSVIYLLYYNKGKYEYWCFKGFRGKIFQDRDIAYIIDDGVVTEISLSRIRAHVDDAVSYSMIPLSFEISNDGLYGIAGRSDFYDLHGMLSTYYVSKKGFCGVLGISSSASGNRHIVTINNQDSSTLAPLVLICKNDAGVWRETFFAPEGQYPGWVRSSAISPDGRLIAYCVGLPDGDRFRIVSVDDGRFIAECHMQNYGSPCLRFSSDGRVAIAAELIEEGSPDACKRNTVLYKYDVVSSSFQRFELFNADTPWLNCFDAFEILPGNRYVVCQGWIFDMQENKFVNKDKFGFTQIYYFKYFFKPVFMPRYVYSREGLAVYVSDGRQVSVVSLPSGSVKIAGPLSGHLLGVSHDSEFLFYRDSRYSLYRCDMSLLNNVKLADDVMNIYMHPKCMCFYAICRDKRILFCDYDGNIIKQTYEPEAKFYSICDSGIAAVRNSGHVAFFPVEVPADKIICDDNVVACGQKPNGVKNLFGRFFKK</sequence>
<dbReference type="RefSeq" id="WP_148464464.1">
    <property type="nucleotide sequence ID" value="NZ_JBCLPP010000029.1"/>
</dbReference>
<dbReference type="InterPro" id="IPR052752">
    <property type="entry name" value="NACHT-WD_repeat"/>
</dbReference>
<dbReference type="Gene3D" id="2.130.10.10">
    <property type="entry name" value="YVTN repeat-like/Quinoprotein amine dehydrogenase"/>
    <property type="match status" value="2"/>
</dbReference>
<reference evidence="2 3" key="1">
    <citation type="submission" date="2024-03" db="EMBL/GenBank/DDBJ databases">
        <title>Mouse gut bacterial collection (mGBC) of GemPharmatech.</title>
        <authorList>
            <person name="He Y."/>
            <person name="Dong L."/>
            <person name="Wu D."/>
            <person name="Gao X."/>
            <person name="Lin Z."/>
        </authorList>
    </citation>
    <scope>NUCLEOTIDE SEQUENCE [LARGE SCALE GENOMIC DNA]</scope>
    <source>
        <strain evidence="2 3">54-13</strain>
    </source>
</reference>
<dbReference type="Pfam" id="PF13271">
    <property type="entry name" value="DUF4062"/>
    <property type="match status" value="1"/>
</dbReference>
<comment type="caution">
    <text evidence="2">The sequence shown here is derived from an EMBL/GenBank/DDBJ whole genome shotgun (WGS) entry which is preliminary data.</text>
</comment>
<dbReference type="Proteomes" id="UP001565200">
    <property type="component" value="Unassembled WGS sequence"/>
</dbReference>
<dbReference type="PANTHER" id="PTHR19871">
    <property type="entry name" value="BETA TRANSDUCIN-RELATED PROTEIN"/>
    <property type="match status" value="1"/>
</dbReference>
<organism evidence="2 3">
    <name type="scientific">Heminiphilus faecis</name>
    <dbReference type="NCBI Taxonomy" id="2601703"/>
    <lineage>
        <taxon>Bacteria</taxon>
        <taxon>Pseudomonadati</taxon>
        <taxon>Bacteroidota</taxon>
        <taxon>Bacteroidia</taxon>
        <taxon>Bacteroidales</taxon>
        <taxon>Muribaculaceae</taxon>
        <taxon>Heminiphilus</taxon>
    </lineage>
</organism>
<accession>A0ABV4CYW1</accession>
<evidence type="ECO:0000313" key="3">
    <source>
        <dbReference type="Proteomes" id="UP001565200"/>
    </source>
</evidence>
<evidence type="ECO:0000313" key="2">
    <source>
        <dbReference type="EMBL" id="MEY8246001.1"/>
    </source>
</evidence>
<dbReference type="EMBL" id="JBCLPP010000029">
    <property type="protein sequence ID" value="MEY8246001.1"/>
    <property type="molecule type" value="Genomic_DNA"/>
</dbReference>
<dbReference type="SUPFAM" id="SSF69322">
    <property type="entry name" value="Tricorn protease domain 2"/>
    <property type="match status" value="1"/>
</dbReference>
<dbReference type="Gene3D" id="3.40.50.300">
    <property type="entry name" value="P-loop containing nucleotide triphosphate hydrolases"/>
    <property type="match status" value="1"/>
</dbReference>
<dbReference type="PANTHER" id="PTHR19871:SF14">
    <property type="entry name" value="DUF4062 DOMAIN-CONTAINING PROTEIN"/>
    <property type="match status" value="1"/>
</dbReference>
<dbReference type="InterPro" id="IPR027417">
    <property type="entry name" value="P-loop_NTPase"/>
</dbReference>
<keyword evidence="3" id="KW-1185">Reference proteome</keyword>
<gene>
    <name evidence="2" type="ORF">AAK873_10290</name>
</gene>
<feature type="domain" description="DUF4062" evidence="1">
    <location>
        <begin position="9"/>
        <end position="95"/>
    </location>
</feature>
<dbReference type="SUPFAM" id="SSF82171">
    <property type="entry name" value="DPP6 N-terminal domain-like"/>
    <property type="match status" value="1"/>
</dbReference>
<dbReference type="InterPro" id="IPR015943">
    <property type="entry name" value="WD40/YVTN_repeat-like_dom_sf"/>
</dbReference>